<dbReference type="EMBL" id="BTSY01000001">
    <property type="protein sequence ID" value="GMT10985.1"/>
    <property type="molecule type" value="Genomic_DNA"/>
</dbReference>
<reference evidence="2" key="1">
    <citation type="submission" date="2023-10" db="EMBL/GenBank/DDBJ databases">
        <title>Genome assembly of Pristionchus species.</title>
        <authorList>
            <person name="Yoshida K."/>
            <person name="Sommer R.J."/>
        </authorList>
    </citation>
    <scope>NUCLEOTIDE SEQUENCE</scope>
    <source>
        <strain evidence="2">RS5133</strain>
    </source>
</reference>
<evidence type="ECO:0000313" key="2">
    <source>
        <dbReference type="EMBL" id="GMT10985.1"/>
    </source>
</evidence>
<feature type="compositionally biased region" description="Basic residues" evidence="1">
    <location>
        <begin position="47"/>
        <end position="57"/>
    </location>
</feature>
<evidence type="ECO:0000256" key="1">
    <source>
        <dbReference type="SAM" id="MobiDB-lite"/>
    </source>
</evidence>
<accession>A0AAV5UUL2</accession>
<protein>
    <submittedName>
        <fullName evidence="2">Uncharacterized protein</fullName>
    </submittedName>
</protein>
<feature type="compositionally biased region" description="Low complexity" evidence="1">
    <location>
        <begin position="59"/>
        <end position="79"/>
    </location>
</feature>
<comment type="caution">
    <text evidence="2">The sequence shown here is derived from an EMBL/GenBank/DDBJ whole genome shotgun (WGS) entry which is preliminary data.</text>
</comment>
<gene>
    <name evidence="2" type="ORF">PFISCL1PPCAC_2282</name>
</gene>
<feature type="compositionally biased region" description="Polar residues" evidence="1">
    <location>
        <begin position="130"/>
        <end position="143"/>
    </location>
</feature>
<organism evidence="2 3">
    <name type="scientific">Pristionchus fissidentatus</name>
    <dbReference type="NCBI Taxonomy" id="1538716"/>
    <lineage>
        <taxon>Eukaryota</taxon>
        <taxon>Metazoa</taxon>
        <taxon>Ecdysozoa</taxon>
        <taxon>Nematoda</taxon>
        <taxon>Chromadorea</taxon>
        <taxon>Rhabditida</taxon>
        <taxon>Rhabditina</taxon>
        <taxon>Diplogasteromorpha</taxon>
        <taxon>Diplogasteroidea</taxon>
        <taxon>Neodiplogasteridae</taxon>
        <taxon>Pristionchus</taxon>
    </lineage>
</organism>
<dbReference type="AlphaFoldDB" id="A0AAV5UUL2"/>
<feature type="compositionally biased region" description="Low complexity" evidence="1">
    <location>
        <begin position="101"/>
        <end position="111"/>
    </location>
</feature>
<name>A0AAV5UUL2_9BILA</name>
<sequence length="191" mass="21949">FEVVVGQLSVRSLISPFSLFSPLISPISETLQECRSTSLVCARNRWNRRKSESRRRTSSTEGTSTSTSSPTTPISASTSREQRSSLPKTSRRVRDSRSRELASSSPSTFSPRPTPTRRCSRRTCVRRSTATESTRWTPHSGWRSSPCSLVTWELRRPSMRRRRRLGLRWEKYSTPRLRSTSRTRVFPTSKH</sequence>
<keyword evidence="3" id="KW-1185">Reference proteome</keyword>
<feature type="non-terminal residue" evidence="2">
    <location>
        <position position="1"/>
    </location>
</feature>
<evidence type="ECO:0000313" key="3">
    <source>
        <dbReference type="Proteomes" id="UP001432322"/>
    </source>
</evidence>
<dbReference type="Proteomes" id="UP001432322">
    <property type="component" value="Unassembled WGS sequence"/>
</dbReference>
<feature type="region of interest" description="Disordered" evidence="1">
    <location>
        <begin position="47"/>
        <end position="143"/>
    </location>
</feature>
<proteinExistence type="predicted"/>